<dbReference type="OrthoDB" id="9795903at2"/>
<dbReference type="Proteomes" id="UP000054921">
    <property type="component" value="Unassembled WGS sequence"/>
</dbReference>
<sequence length="235" mass="27455">MSLFDTVREYSQDIFRNIRGIKVSQDLFDDLSDDPLNWDAANTIESHTHPVLTHQSLIQRAFDYSKNDFIDYPFENITSSRYSDGSMACWYGSETLNTTIYETRYHFVQEIKDSWDIFQNQETVIIDRRVAKIYCQGLGLDLTAKKEEFPWLIDPDNYTQCQEIGRRVAQEGHPLLIVPSARQPQGVNLVVFNPNVLSNPREFCRLQYVFDVKKRKIQCIRGENEVLLEQSEVDI</sequence>
<gene>
    <name evidence="2" type="ORF">Lche_0516</name>
    <name evidence="3" type="ORF">NCTC11976_00143</name>
</gene>
<feature type="domain" description="RES" evidence="1">
    <location>
        <begin position="71"/>
        <end position="203"/>
    </location>
</feature>
<keyword evidence="5" id="KW-1185">Reference proteome</keyword>
<dbReference type="STRING" id="28084.Lche_0516"/>
<accession>A0A0W0SFR3</accession>
<evidence type="ECO:0000313" key="4">
    <source>
        <dbReference type="Proteomes" id="UP000054921"/>
    </source>
</evidence>
<dbReference type="SMART" id="SM00953">
    <property type="entry name" value="RES"/>
    <property type="match status" value="1"/>
</dbReference>
<reference evidence="3 5" key="2">
    <citation type="submission" date="2018-12" db="EMBL/GenBank/DDBJ databases">
        <authorList>
            <consortium name="Pathogen Informatics"/>
        </authorList>
    </citation>
    <scope>NUCLEOTIDE SEQUENCE [LARGE SCALE GENOMIC DNA]</scope>
    <source>
        <strain evidence="3 5">NCTC11976</strain>
    </source>
</reference>
<evidence type="ECO:0000313" key="5">
    <source>
        <dbReference type="Proteomes" id="UP000277577"/>
    </source>
</evidence>
<reference evidence="2 4" key="1">
    <citation type="submission" date="2015-11" db="EMBL/GenBank/DDBJ databases">
        <title>Genomic analysis of 38 Legionella species identifies large and diverse effector repertoires.</title>
        <authorList>
            <person name="Burstein D."/>
            <person name="Amaro F."/>
            <person name="Zusman T."/>
            <person name="Lifshitz Z."/>
            <person name="Cohen O."/>
            <person name="Gilbert J.A."/>
            <person name="Pupko T."/>
            <person name="Shuman H.A."/>
            <person name="Segal G."/>
        </authorList>
    </citation>
    <scope>NUCLEOTIDE SEQUENCE [LARGE SCALE GENOMIC DNA]</scope>
    <source>
        <strain evidence="2 4">ORW</strain>
    </source>
</reference>
<evidence type="ECO:0000313" key="3">
    <source>
        <dbReference type="EMBL" id="VEB32836.1"/>
    </source>
</evidence>
<dbReference type="InterPro" id="IPR014914">
    <property type="entry name" value="RES_dom"/>
</dbReference>
<dbReference type="Proteomes" id="UP000277577">
    <property type="component" value="Chromosome"/>
</dbReference>
<dbReference type="Pfam" id="PF08808">
    <property type="entry name" value="RES"/>
    <property type="match status" value="1"/>
</dbReference>
<evidence type="ECO:0000313" key="2">
    <source>
        <dbReference type="EMBL" id="KTC82252.1"/>
    </source>
</evidence>
<dbReference type="RefSeq" id="WP_028380825.1">
    <property type="nucleotide sequence ID" value="NZ_CAAAIT010000003.1"/>
</dbReference>
<protein>
    <submittedName>
        <fullName evidence="2">RES domain-containing protein</fullName>
    </submittedName>
</protein>
<organism evidence="2 4">
    <name type="scientific">Legionella cherrii</name>
    <dbReference type="NCBI Taxonomy" id="28084"/>
    <lineage>
        <taxon>Bacteria</taxon>
        <taxon>Pseudomonadati</taxon>
        <taxon>Pseudomonadota</taxon>
        <taxon>Gammaproteobacteria</taxon>
        <taxon>Legionellales</taxon>
        <taxon>Legionellaceae</taxon>
        <taxon>Legionella</taxon>
    </lineage>
</organism>
<proteinExistence type="predicted"/>
<name>A0A0W0SFR3_9GAMM</name>
<dbReference type="AlphaFoldDB" id="A0A0W0SFR3"/>
<evidence type="ECO:0000259" key="1">
    <source>
        <dbReference type="SMART" id="SM00953"/>
    </source>
</evidence>
<dbReference type="PATRIC" id="fig|28084.5.peg.553"/>
<dbReference type="EMBL" id="LR134173">
    <property type="protein sequence ID" value="VEB32836.1"/>
    <property type="molecule type" value="Genomic_DNA"/>
</dbReference>
<dbReference type="EMBL" id="LNXW01000009">
    <property type="protein sequence ID" value="KTC82252.1"/>
    <property type="molecule type" value="Genomic_DNA"/>
</dbReference>